<sequence>MIKQNNLYFKKYKIKQLQKIKQTYKYIYIFRYNDFNINEIILLKKKIKKLNYKSLILKQNLIIHIFQKLKGQGSILILYGNNDLNLIENFYNLKKIELIYLSINNHIFSNLKIKQILSQNYLPLNNLIVKPFLNFVYYLRKI</sequence>
<organism evidence="2">
    <name type="scientific">Phytophthora fallax</name>
    <dbReference type="NCBI Taxonomy" id="360399"/>
    <lineage>
        <taxon>Eukaryota</taxon>
        <taxon>Sar</taxon>
        <taxon>Stramenopiles</taxon>
        <taxon>Oomycota</taxon>
        <taxon>Peronosporomycetes</taxon>
        <taxon>Peronosporales</taxon>
        <taxon>Peronosporaceae</taxon>
        <taxon>Phytophthora</taxon>
    </lineage>
</organism>
<evidence type="ECO:0000256" key="1">
    <source>
        <dbReference type="ARBA" id="ARBA00008889"/>
    </source>
</evidence>
<dbReference type="SUPFAM" id="SSF160369">
    <property type="entry name" value="Ribosomal protein L10-like"/>
    <property type="match status" value="1"/>
</dbReference>
<keyword evidence="2" id="KW-0496">Mitochondrion</keyword>
<name>A0A7T1HEP5_9STRA</name>
<comment type="similarity">
    <text evidence="1">Belongs to the universal ribosomal protein uL10 family.</text>
</comment>
<dbReference type="RefSeq" id="YP_010118028.1">
    <property type="nucleotide sequence ID" value="NC_056124.1"/>
</dbReference>
<geneLocation type="mitochondrion" evidence="2"/>
<dbReference type="GeneID" id="65318261"/>
<protein>
    <submittedName>
        <fullName evidence="2">Ymf98</fullName>
    </submittedName>
</protein>
<dbReference type="AlphaFoldDB" id="A0A7T1HEP5"/>
<proteinExistence type="inferred from homology"/>
<dbReference type="InterPro" id="IPR043141">
    <property type="entry name" value="Ribosomal_uL10-like_sf"/>
</dbReference>
<evidence type="ECO:0000313" key="2">
    <source>
        <dbReference type="EMBL" id="QPN54078.1"/>
    </source>
</evidence>
<gene>
    <name evidence="2" type="primary">ymf98</name>
</gene>
<dbReference type="InterPro" id="IPR001790">
    <property type="entry name" value="Ribosomal_uL10"/>
</dbReference>
<accession>A0A7T1HEP5</accession>
<reference evidence="2" key="1">
    <citation type="journal article" date="2020" name="PLoS ONE">
        <title>A LAMP at the end of the tunnel: A rapid, field deployable assay for the kauri dieback pathogen, Phytophthora agathidicida.</title>
        <authorList>
            <person name="Winkworth R.C."/>
            <person name="Nelson B.C.W."/>
            <person name="Bellgard S.E."/>
            <person name="Probst C.M."/>
            <person name="McLenachan P.A."/>
            <person name="Lockhart P.J."/>
        </authorList>
    </citation>
    <scope>NUCLEOTIDE SEQUENCE</scope>
</reference>
<dbReference type="EMBL" id="MN883608">
    <property type="protein sequence ID" value="QPN54078.1"/>
    <property type="molecule type" value="Genomic_DNA"/>
</dbReference>
<dbReference type="Pfam" id="PF00466">
    <property type="entry name" value="Ribosomal_L10"/>
    <property type="match status" value="1"/>
</dbReference>